<dbReference type="AlphaFoldDB" id="A0A2W2B4K8"/>
<evidence type="ECO:0000313" key="4">
    <source>
        <dbReference type="Proteomes" id="UP000248745"/>
    </source>
</evidence>
<dbReference type="RefSeq" id="WP_111000812.1">
    <property type="nucleotide sequence ID" value="NZ_QKTW01000027.1"/>
</dbReference>
<keyword evidence="2" id="KW-0812">Transmembrane</keyword>
<reference evidence="3 4" key="1">
    <citation type="submission" date="2018-06" db="EMBL/GenBank/DDBJ databases">
        <title>Mucibacter soli gen. nov., sp. nov., a new member of the family Chitinophagaceae producing mucin.</title>
        <authorList>
            <person name="Kim M.-K."/>
            <person name="Park S."/>
            <person name="Kim T.-S."/>
            <person name="Joung Y."/>
            <person name="Han J.-H."/>
            <person name="Kim S.B."/>
        </authorList>
    </citation>
    <scope>NUCLEOTIDE SEQUENCE [LARGE SCALE GENOMIC DNA]</scope>
    <source>
        <strain evidence="3 4">R1-15</strain>
    </source>
</reference>
<protein>
    <submittedName>
        <fullName evidence="3">Uncharacterized protein</fullName>
    </submittedName>
</protein>
<evidence type="ECO:0000313" key="3">
    <source>
        <dbReference type="EMBL" id="PZF71077.1"/>
    </source>
</evidence>
<name>A0A2W2B4K8_9BACT</name>
<feature type="transmembrane region" description="Helical" evidence="2">
    <location>
        <begin position="111"/>
        <end position="132"/>
    </location>
</feature>
<evidence type="ECO:0000256" key="1">
    <source>
        <dbReference type="SAM" id="MobiDB-lite"/>
    </source>
</evidence>
<feature type="transmembrane region" description="Helical" evidence="2">
    <location>
        <begin position="7"/>
        <end position="24"/>
    </location>
</feature>
<keyword evidence="2" id="KW-0472">Membrane</keyword>
<gene>
    <name evidence="3" type="ORF">DN068_20480</name>
</gene>
<feature type="region of interest" description="Disordered" evidence="1">
    <location>
        <begin position="143"/>
        <end position="162"/>
    </location>
</feature>
<sequence length="162" mass="17984">MKHNTIRIWILTALIGSILFGFLLKIDGSIHHSRFSLDGGQIVMVSGIAVVACLILLIPATIIFHFLAIRLFERWNNTLKIKTVLALYALVSVFASVFIVSVGTGGYVNDALAILTSPYAISFSVASCFFSYRSSHQNLEQNHSANSFPKHNFQKSPNEKHF</sequence>
<keyword evidence="2" id="KW-1133">Transmembrane helix</keyword>
<comment type="caution">
    <text evidence="3">The sequence shown here is derived from an EMBL/GenBank/DDBJ whole genome shotgun (WGS) entry which is preliminary data.</text>
</comment>
<dbReference type="Proteomes" id="UP000248745">
    <property type="component" value="Unassembled WGS sequence"/>
</dbReference>
<dbReference type="EMBL" id="QKTW01000027">
    <property type="protein sequence ID" value="PZF71077.1"/>
    <property type="molecule type" value="Genomic_DNA"/>
</dbReference>
<feature type="transmembrane region" description="Helical" evidence="2">
    <location>
        <begin position="44"/>
        <end position="72"/>
    </location>
</feature>
<organism evidence="3 4">
    <name type="scientific">Taibaiella soli</name>
    <dbReference type="NCBI Taxonomy" id="1649169"/>
    <lineage>
        <taxon>Bacteria</taxon>
        <taxon>Pseudomonadati</taxon>
        <taxon>Bacteroidota</taxon>
        <taxon>Chitinophagia</taxon>
        <taxon>Chitinophagales</taxon>
        <taxon>Chitinophagaceae</taxon>
        <taxon>Taibaiella</taxon>
    </lineage>
</organism>
<feature type="transmembrane region" description="Helical" evidence="2">
    <location>
        <begin position="84"/>
        <end position="105"/>
    </location>
</feature>
<keyword evidence="4" id="KW-1185">Reference proteome</keyword>
<proteinExistence type="predicted"/>
<accession>A0A2W2B4K8</accession>
<evidence type="ECO:0000256" key="2">
    <source>
        <dbReference type="SAM" id="Phobius"/>
    </source>
</evidence>